<evidence type="ECO:0008006" key="5">
    <source>
        <dbReference type="Google" id="ProtNLM"/>
    </source>
</evidence>
<proteinExistence type="predicted"/>
<dbReference type="EMBL" id="CAXDID020000087">
    <property type="protein sequence ID" value="CAL6020846.1"/>
    <property type="molecule type" value="Genomic_DNA"/>
</dbReference>
<keyword evidence="1" id="KW-0472">Membrane</keyword>
<dbReference type="Proteomes" id="UP001642409">
    <property type="component" value="Unassembled WGS sequence"/>
</dbReference>
<accession>A0AA86UD76</accession>
<protein>
    <recommendedName>
        <fullName evidence="5">Transmembrane protein</fullName>
    </recommendedName>
</protein>
<evidence type="ECO:0000313" key="3">
    <source>
        <dbReference type="EMBL" id="CAL6020846.1"/>
    </source>
</evidence>
<evidence type="ECO:0000313" key="4">
    <source>
        <dbReference type="Proteomes" id="UP001642409"/>
    </source>
</evidence>
<organism evidence="2">
    <name type="scientific">Hexamita inflata</name>
    <dbReference type="NCBI Taxonomy" id="28002"/>
    <lineage>
        <taxon>Eukaryota</taxon>
        <taxon>Metamonada</taxon>
        <taxon>Diplomonadida</taxon>
        <taxon>Hexamitidae</taxon>
        <taxon>Hexamitinae</taxon>
        <taxon>Hexamita</taxon>
    </lineage>
</organism>
<dbReference type="InterPro" id="IPR009091">
    <property type="entry name" value="RCC1/BLIP-II"/>
</dbReference>
<dbReference type="SUPFAM" id="SSF50985">
    <property type="entry name" value="RCC1/BLIP-II"/>
    <property type="match status" value="1"/>
</dbReference>
<gene>
    <name evidence="2" type="ORF">HINF_LOCUS24843</name>
    <name evidence="3" type="ORF">HINF_LOCUS27867</name>
</gene>
<keyword evidence="1" id="KW-1133">Transmembrane helix</keyword>
<dbReference type="EMBL" id="CATOUU010000644">
    <property type="protein sequence ID" value="CAI9937198.1"/>
    <property type="molecule type" value="Genomic_DNA"/>
</dbReference>
<reference evidence="3 4" key="2">
    <citation type="submission" date="2024-07" db="EMBL/GenBank/DDBJ databases">
        <authorList>
            <person name="Akdeniz Z."/>
        </authorList>
    </citation>
    <scope>NUCLEOTIDE SEQUENCE [LARGE SCALE GENOMIC DNA]</scope>
</reference>
<evidence type="ECO:0000256" key="1">
    <source>
        <dbReference type="SAM" id="Phobius"/>
    </source>
</evidence>
<keyword evidence="4" id="KW-1185">Reference proteome</keyword>
<reference evidence="2" key="1">
    <citation type="submission" date="2023-06" db="EMBL/GenBank/DDBJ databases">
        <authorList>
            <person name="Kurt Z."/>
        </authorList>
    </citation>
    <scope>NUCLEOTIDE SEQUENCE</scope>
</reference>
<sequence>MILHLQLISTNLYFCDWMFKSRIWKPNINCELNQYLNLDSWSNPAQNINSNSKFLDTRIITISQLVRSDFERASMYKAIDLGSNGSLVYTHFHLNVSLDLIDTLPSLYVSPFGSLLGRFDNVSVSGFINISIDLNKIQDIKFSKLIGYIGFGCDSINHHPEYADEFCLRNVSSSLRYYINGVEIIAQTELNGAQINMQNAFDQDINVTINTYDLSNDPNIHHFTYQLTDSVANKIEYITAWFPFPLNFGGNDNNNALNDLYPYPLQISQEKYYETKGMTLRRFNENGIEVDFPFLGTTIVIYQENTKAVAMINEKFIICSGSQVFDLKSKNCITRDQCFEKLDQFTFQSTCVLQCPKNYYIFNQTCFQTCPQYLGAYKSSGNICQQAPSLYYASQETSVQICSQYIFKKGCYTSCPSGTAINGQNCLEPVIVSNCQDGEYLVLTGQTDARFYNQCTKLAPVWMYRDIDKQNKALGTYKDTCSGVIGLNNDCQEFSSPYQKNNGLCQIACASGQYQQSSTQACNDCLSTIYDGGLILDPNGNKCTTLCIKYTLSGTRKICQDNFPENCPFWKVISVGQYLCQDSCLNNQFTDGQVCSSCDPSKNQVADKINGGCKCVTDYFIKKLPDGSIKCTECDTSLRLQDSKVNGECICLEGQVWEVNRCKSNCLPTQVYLPEATSCSYCTSSELVPNLNQDECVPKTSCSPGFLNLAGTFCIVSCFDESAFYNQQSQCVTCASIDALSQFSVNSCVCVLGASKATLTSQCSCNTGFSTQANSCECSKKITADASVCADTCPESEVSIDDNIRCQTCSNQVPNVGQTACVAKTACSPGFLNIAQIKCISNCALDKAGAGLNNQCLQCQIINPLSIFKTTSCECTSNAVGSGTACTCNIANGFKAPDCSCSQKLSSNGTFCSEKCPSTEVFLPNTIQCSKCQINQIPNLNQDACVPKTSCSPGFLNLAGTFCIVSCFDESAFYNQQSQCVTCASIDALSQFSVNSCVCVLGASKATLTSQCSCNTGFSTQANSCECSKKITADASVCADTCPESEVSIDDNIRCQTCSNQVPNVGQTACVAKTACSPGFLNIAQIKCISNCALDKAGAGLNNQCLQCQIINPLSIFKTTSCECTSNAVGSGTACTCNIANGFKAPDCSCSQKLSSNGTFCSEKCPSTEVFLPNTIQCSKCQINQIPNLNQDACVPKTSCSPGFLNLAGTFCIVSCFDESAFYNQQSQCVTCASIDALSQFSVNSCVCVLGASKATLTSQCSCNTGFSTQANSCECSKKITADASVCADTCPESEVSIDDNIRCQTCSNQVPNVGQTACVAKTACSPGFLNIAQIKCISNCALDKAGAGLNNQCLQCQIINPLSIFKTTSCECTSNAVGSGTACTCNIANGFKAPDCSCSQKLSSNGTFCSEKCPSTEVFLPNTIQCSKCQINQIPNLNQDACENTLCKVDQFVYERRCYDQCPPGTTKTRLQTCIKDCKIFDQYPNQMFCETAGDQNCQNIRKQQANIYTCTLCTSFEFYDGFECVQNCDQQFVSNTNKIKCVSSCGSYPKGYTQEIYNLVSVNVCYDKCPPDLPDYDTQTFQGTQKCFISTCDIQRKYLEINQRCVSTCASGMYIINQTSTLKFQCISANHSCNKYFQNDGMKECYNSCPLVYPFQKDNECLTTCNPYMNDPKSPTLKLCLPSCGGFNPPYILIDENKRTLCTQNCGSMFVQQLGNQLNCVQFCQFYIWDGSSKICTNYCNYYIIDTQLHLISKRCGQSCTDLNMTYNSVDENGLKQCVSKCPNSQPFLNGIICTNNCLFIVQQQITAISQYKCQVNQCEQYSIPYSKNNSVQICVQSCVGNTPYIFGNQCVQNCMLTDNKLVAIDGQTCVKYCFGDAAINVIDTITYCNSDCDFYIEQDTKYCQSIITSKYPYKEIYKYLELNGIITTRYQYVEQCLNKEYVQENGSSICQSCLYYELEGTQHKCVAKCQTSQVQFGYQCFTGICKEIINIGLNIYTNIDNQCVQSCGKLFVSNKIQFKCTELCPSNSVYFIDLGQKVCSQSCADYVTLDPRYTINGIGQCVKNCPLGTFKEQLQAGNIYKQCVSVCSSQQYIIQNEEYICVDECPVYIIESKNIKKCFQNCLDTLDNNISITISENATQCVSGCPSDFPFRSIDDLFCVKSCTSKYYSLVNGVRKCIDTCSTNTSTELNFNIIDHLMCRNECDDSQMFLRIISNIGSCIAECPLHQNFYGDTRECLSECDPKFYRIDGQQKQCMTSCYSPYTYIIIKDDYTQCNQQCQPPTPFSRLDNICTNLCPPQTFLHELVCQLSCPKYMKYALQQDSGQFICSNNCPNKIYSKISDLQVFYCQNSCESPNVFRKDIKTGQIECLIECEPSDYIYSTGECNKNGCIRDPTNKFSLNMVCVPSCPDFVDIQNYKCLSSCEGSFSGYAEQILIGQTVRVCYLDCPTKYVDIRPSTAYKQVGVCSTQCPQTEQLYLQEFSATQFYCTPCQEANQYIQMDLIYCNNTCQSHFFTINDSFNYCVLSCDFPLGRTHVSSLVQCSNCQYYVSEVDQACLTQCDYYNIYNGAQICRMKDNQRNSETCQSFTNNIAPFLCLEACKTFRDGPRCVTDCSITGKRFIPDTGFECQAKCPHFYEYQIIFGIEQPRCIATCDFMRSTSDMQECQQTCYSGISIYIFGLAFCSNCSTKLQVEPNYKFSCVNTCSLYESAYACTYIECSPNIIKVNSKQLIGLVCFEQFSYNYTSDIRTISNNQLNIAQIAVSSSQVYILLANGSVLTQNDTLQSGIQLNNVVQIQLVPVAPGFDSQKLLATFTNGTKHTNGVLERTDFTTESVKRIIGFYNSSNTNNSVNFMLTNANIYFRGSCKSGLCTKNQFGNDFDTEFNGQTKFNGMWTKMNLNEFPFTAEDIEDISELDWTIQFKLKNGHKYIYGANQYGRLCKDPKNAIALINVSDYDQIAVGNTTSLFSQGQELYYCGASFDDQPNLNNLQFNSTKLDIQFGGYFGWQFQENTIQSIQAANNGFIIQTTAEIFGIGQCIAFDCYNFNGDQVFYSNEVQKLKWVNKNLIVVGNEKINVQYYQSVLNVQYFNDTKQVESDDTQSQNGTIGIVKVKNTQKIADIKLKVAIGITSSLYVLAVISVFLLVNKIVKDKRGASLTSVRKTDVSQIIKMKQLQESIFTNQEDYQYV</sequence>
<name>A0AA86UD76_9EUKA</name>
<keyword evidence="1" id="KW-0812">Transmembrane</keyword>
<evidence type="ECO:0000313" key="2">
    <source>
        <dbReference type="EMBL" id="CAI9937198.1"/>
    </source>
</evidence>
<feature type="transmembrane region" description="Helical" evidence="1">
    <location>
        <begin position="3125"/>
        <end position="3145"/>
    </location>
</feature>
<comment type="caution">
    <text evidence="2">The sequence shown here is derived from an EMBL/GenBank/DDBJ whole genome shotgun (WGS) entry which is preliminary data.</text>
</comment>